<feature type="compositionally biased region" description="Basic residues" evidence="1">
    <location>
        <begin position="110"/>
        <end position="119"/>
    </location>
</feature>
<feature type="compositionally biased region" description="Polar residues" evidence="1">
    <location>
        <begin position="120"/>
        <end position="130"/>
    </location>
</feature>
<keyword evidence="3" id="KW-1185">Reference proteome</keyword>
<comment type="caution">
    <text evidence="2">The sequence shown here is derived from an EMBL/GenBank/DDBJ whole genome shotgun (WGS) entry which is preliminary data.</text>
</comment>
<reference evidence="2 3" key="1">
    <citation type="journal article" date="2024" name="BMC Genomics">
        <title>De novo assembly and annotation of Popillia japonica's genome with initial clues to its potential as an invasive pest.</title>
        <authorList>
            <person name="Cucini C."/>
            <person name="Boschi S."/>
            <person name="Funari R."/>
            <person name="Cardaioli E."/>
            <person name="Iannotti N."/>
            <person name="Marturano G."/>
            <person name="Paoli F."/>
            <person name="Bruttini M."/>
            <person name="Carapelli A."/>
            <person name="Frati F."/>
            <person name="Nardi F."/>
        </authorList>
    </citation>
    <scope>NUCLEOTIDE SEQUENCE [LARGE SCALE GENOMIC DNA]</scope>
    <source>
        <strain evidence="2">DMR45628</strain>
    </source>
</reference>
<organism evidence="2 3">
    <name type="scientific">Popillia japonica</name>
    <name type="common">Japanese beetle</name>
    <dbReference type="NCBI Taxonomy" id="7064"/>
    <lineage>
        <taxon>Eukaryota</taxon>
        <taxon>Metazoa</taxon>
        <taxon>Ecdysozoa</taxon>
        <taxon>Arthropoda</taxon>
        <taxon>Hexapoda</taxon>
        <taxon>Insecta</taxon>
        <taxon>Pterygota</taxon>
        <taxon>Neoptera</taxon>
        <taxon>Endopterygota</taxon>
        <taxon>Coleoptera</taxon>
        <taxon>Polyphaga</taxon>
        <taxon>Scarabaeiformia</taxon>
        <taxon>Scarabaeidae</taxon>
        <taxon>Rutelinae</taxon>
        <taxon>Popillia</taxon>
    </lineage>
</organism>
<gene>
    <name evidence="2" type="ORF">QE152_g25448</name>
</gene>
<feature type="compositionally biased region" description="Polar residues" evidence="1">
    <location>
        <begin position="88"/>
        <end position="109"/>
    </location>
</feature>
<accession>A0AAW1K1P0</accession>
<proteinExistence type="predicted"/>
<evidence type="ECO:0000313" key="2">
    <source>
        <dbReference type="EMBL" id="KAK9711473.1"/>
    </source>
</evidence>
<dbReference type="AlphaFoldDB" id="A0AAW1K1P0"/>
<dbReference type="EMBL" id="JASPKY010000279">
    <property type="protein sequence ID" value="KAK9711473.1"/>
    <property type="molecule type" value="Genomic_DNA"/>
</dbReference>
<dbReference type="Proteomes" id="UP001458880">
    <property type="component" value="Unassembled WGS sequence"/>
</dbReference>
<evidence type="ECO:0000256" key="1">
    <source>
        <dbReference type="SAM" id="MobiDB-lite"/>
    </source>
</evidence>
<feature type="region of interest" description="Disordered" evidence="1">
    <location>
        <begin position="72"/>
        <end position="163"/>
    </location>
</feature>
<protein>
    <submittedName>
        <fullName evidence="2">Uncharacterized protein</fullName>
    </submittedName>
</protein>
<feature type="compositionally biased region" description="Acidic residues" evidence="1">
    <location>
        <begin position="143"/>
        <end position="158"/>
    </location>
</feature>
<name>A0AAW1K1P0_POPJA</name>
<evidence type="ECO:0000313" key="3">
    <source>
        <dbReference type="Proteomes" id="UP001458880"/>
    </source>
</evidence>
<sequence>MPNKYRRTLGKRKYHDFSKEELENIKSGFRATGLVPLDREVVFKRLPKQVLTPRTTEIAEVLKDIFEATRYPTKDRPQSKRKKLTVPAGQSITVDSISTPEAHPSGSNQQRKKPKKISKLKTNQSKYDFSSSDEVDDLKLDLTEETYETDEETEETEETEKTKAREVTDYTLIDKEDLLQENAFVIVELRSQKGNKKRYVATITSKDPLQCSFLKEQTMTNT</sequence>